<proteinExistence type="predicted"/>
<evidence type="ECO:0000256" key="1">
    <source>
        <dbReference type="SAM" id="MobiDB-lite"/>
    </source>
</evidence>
<dbReference type="AlphaFoldDB" id="A0A6C0HA94"/>
<reference evidence="2" key="1">
    <citation type="journal article" date="2020" name="Nature">
        <title>Giant virus diversity and host interactions through global metagenomics.</title>
        <authorList>
            <person name="Schulz F."/>
            <person name="Roux S."/>
            <person name="Paez-Espino D."/>
            <person name="Jungbluth S."/>
            <person name="Walsh D.A."/>
            <person name="Denef V.J."/>
            <person name="McMahon K.D."/>
            <person name="Konstantinidis K.T."/>
            <person name="Eloe-Fadrosh E.A."/>
            <person name="Kyrpides N.C."/>
            <person name="Woyke T."/>
        </authorList>
    </citation>
    <scope>NUCLEOTIDE SEQUENCE</scope>
    <source>
        <strain evidence="2">GVMAG-M-3300023179-86</strain>
    </source>
</reference>
<protein>
    <submittedName>
        <fullName evidence="2">Uncharacterized protein</fullName>
    </submittedName>
</protein>
<dbReference type="EMBL" id="MN739917">
    <property type="protein sequence ID" value="QHT77419.1"/>
    <property type="molecule type" value="Genomic_DNA"/>
</dbReference>
<name>A0A6C0HA94_9ZZZZ</name>
<organism evidence="2">
    <name type="scientific">viral metagenome</name>
    <dbReference type="NCBI Taxonomy" id="1070528"/>
    <lineage>
        <taxon>unclassified sequences</taxon>
        <taxon>metagenomes</taxon>
        <taxon>organismal metagenomes</taxon>
    </lineage>
</organism>
<evidence type="ECO:0000313" key="2">
    <source>
        <dbReference type="EMBL" id="QHT77419.1"/>
    </source>
</evidence>
<feature type="region of interest" description="Disordered" evidence="1">
    <location>
        <begin position="173"/>
        <end position="219"/>
    </location>
</feature>
<sequence length="219" mass="25030">MESKRRVSKVAKVTKKNKIDLIPYGYQGEGVVVPGLTPIRVIESSTNKDDERNKALDSVFNLPRTSSTPITVIETSTNKDDERKKALESVFNLPRTSLSNLLPPETDTEKNIVKEFVNVTPVKLTKKMEDPFTVDRPPGSGPVDVNVKDLNEQLDFGNDNSEEFDGLIMDIDEEESHGGKRRHRKMKTKKAVRRSKRGRKHSSLRKTKTKRRRTFLRRK</sequence>
<feature type="compositionally biased region" description="Basic residues" evidence="1">
    <location>
        <begin position="179"/>
        <end position="219"/>
    </location>
</feature>
<accession>A0A6C0HA94</accession>